<proteinExistence type="predicted"/>
<evidence type="ECO:0000256" key="1">
    <source>
        <dbReference type="SAM" id="MobiDB-lite"/>
    </source>
</evidence>
<organism evidence="2 3">
    <name type="scientific">Petrolisthes manimaculis</name>
    <dbReference type="NCBI Taxonomy" id="1843537"/>
    <lineage>
        <taxon>Eukaryota</taxon>
        <taxon>Metazoa</taxon>
        <taxon>Ecdysozoa</taxon>
        <taxon>Arthropoda</taxon>
        <taxon>Crustacea</taxon>
        <taxon>Multicrustacea</taxon>
        <taxon>Malacostraca</taxon>
        <taxon>Eumalacostraca</taxon>
        <taxon>Eucarida</taxon>
        <taxon>Decapoda</taxon>
        <taxon>Pleocyemata</taxon>
        <taxon>Anomura</taxon>
        <taxon>Galatheoidea</taxon>
        <taxon>Porcellanidae</taxon>
        <taxon>Petrolisthes</taxon>
    </lineage>
</organism>
<dbReference type="AlphaFoldDB" id="A0AAE1PLN5"/>
<dbReference type="Proteomes" id="UP001292094">
    <property type="component" value="Unassembled WGS sequence"/>
</dbReference>
<comment type="caution">
    <text evidence="2">The sequence shown here is derived from an EMBL/GenBank/DDBJ whole genome shotgun (WGS) entry which is preliminary data.</text>
</comment>
<accession>A0AAE1PLN5</accession>
<keyword evidence="3" id="KW-1185">Reference proteome</keyword>
<sequence>MLQHCPHHTTPRHLPTHLIDFPARGVGVEGAARIPCATFTRQEAPLPRSVLLQPRSEPDPTQPPQGECGGGSVGAVGEAAEATRGTPHQSTHTH</sequence>
<feature type="region of interest" description="Disordered" evidence="1">
    <location>
        <begin position="45"/>
        <end position="94"/>
    </location>
</feature>
<reference evidence="2" key="1">
    <citation type="submission" date="2023-11" db="EMBL/GenBank/DDBJ databases">
        <title>Genome assemblies of two species of porcelain crab, Petrolisthes cinctipes and Petrolisthes manimaculis (Anomura: Porcellanidae).</title>
        <authorList>
            <person name="Angst P."/>
        </authorList>
    </citation>
    <scope>NUCLEOTIDE SEQUENCE</scope>
    <source>
        <strain evidence="2">PB745_02</strain>
        <tissue evidence="2">Gill</tissue>
    </source>
</reference>
<protein>
    <submittedName>
        <fullName evidence="2">Uncharacterized protein</fullName>
    </submittedName>
</protein>
<name>A0AAE1PLN5_9EUCA</name>
<dbReference type="EMBL" id="JAWZYT010001756">
    <property type="protein sequence ID" value="KAK4309402.1"/>
    <property type="molecule type" value="Genomic_DNA"/>
</dbReference>
<gene>
    <name evidence="2" type="ORF">Pmani_018979</name>
</gene>
<evidence type="ECO:0000313" key="2">
    <source>
        <dbReference type="EMBL" id="KAK4309402.1"/>
    </source>
</evidence>
<evidence type="ECO:0000313" key="3">
    <source>
        <dbReference type="Proteomes" id="UP001292094"/>
    </source>
</evidence>